<dbReference type="Gene3D" id="3.40.250.10">
    <property type="entry name" value="Rhodanese-like domain"/>
    <property type="match status" value="1"/>
</dbReference>
<evidence type="ECO:0000256" key="2">
    <source>
        <dbReference type="ARBA" id="ARBA00013064"/>
    </source>
</evidence>
<dbReference type="InterPro" id="IPR001763">
    <property type="entry name" value="Rhodanese-like_dom"/>
</dbReference>
<dbReference type="PANTHER" id="PTHR10828">
    <property type="entry name" value="M-PHASE INDUCER PHOSPHATASE DUAL SPECIFICITY PHOSPHATASE CDC25"/>
    <property type="match status" value="1"/>
</dbReference>
<accession>A0A0N4VGH8</accession>
<reference evidence="12" key="1">
    <citation type="submission" date="2017-02" db="UniProtKB">
        <authorList>
            <consortium name="WormBaseParasite"/>
        </authorList>
    </citation>
    <scope>IDENTIFICATION</scope>
</reference>
<name>A0A0N4VGH8_ENTVE</name>
<dbReference type="PANTHER" id="PTHR10828:SF76">
    <property type="entry name" value="M-PHASE INDUCER PHOSPHATASE"/>
    <property type="match status" value="1"/>
</dbReference>
<dbReference type="EMBL" id="UXUI01009935">
    <property type="protein sequence ID" value="VDD94523.1"/>
    <property type="molecule type" value="Genomic_DNA"/>
</dbReference>
<feature type="region of interest" description="Disordered" evidence="8">
    <location>
        <begin position="27"/>
        <end position="57"/>
    </location>
</feature>
<keyword evidence="6" id="KW-0131">Cell cycle</keyword>
<dbReference type="SUPFAM" id="SSF52821">
    <property type="entry name" value="Rhodanese/Cell cycle control phosphatase"/>
    <property type="match status" value="1"/>
</dbReference>
<dbReference type="GO" id="GO:0110032">
    <property type="term" value="P:positive regulation of G2/MI transition of meiotic cell cycle"/>
    <property type="evidence" value="ECO:0007669"/>
    <property type="project" value="TreeGrafter"/>
</dbReference>
<dbReference type="Proteomes" id="UP000274131">
    <property type="component" value="Unassembled WGS sequence"/>
</dbReference>
<comment type="catalytic activity">
    <reaction evidence="7">
        <text>O-phospho-L-tyrosyl-[protein] + H2O = L-tyrosyl-[protein] + phosphate</text>
        <dbReference type="Rhea" id="RHEA:10684"/>
        <dbReference type="Rhea" id="RHEA-COMP:10136"/>
        <dbReference type="Rhea" id="RHEA-COMP:20101"/>
        <dbReference type="ChEBI" id="CHEBI:15377"/>
        <dbReference type="ChEBI" id="CHEBI:43474"/>
        <dbReference type="ChEBI" id="CHEBI:46858"/>
        <dbReference type="ChEBI" id="CHEBI:61978"/>
        <dbReference type="EC" id="3.1.3.48"/>
    </reaction>
</comment>
<keyword evidence="3" id="KW-0132">Cell division</keyword>
<feature type="domain" description="Rhodanese" evidence="9">
    <location>
        <begin position="185"/>
        <end position="242"/>
    </location>
</feature>
<evidence type="ECO:0000256" key="6">
    <source>
        <dbReference type="ARBA" id="ARBA00023306"/>
    </source>
</evidence>
<keyword evidence="4" id="KW-0378">Hydrolase</keyword>
<sequence length="332" mass="38459">MEKNVQQNLHKYFVPLRQTSSNVLRGLENTFFDPPDKTPKSSRHSSTRRPERKRTSLQLPAHLSLKRPNFEVLECDNLYELPTDAEFEKYREIQFKSFKCCFQQEGLPGELHVEYSLEIVSHPEVQSSAFESISAKTLGELLTKLSKEEFMEKYFLCAHNVHDPNEVGNVFFPSTSSEGHSCSRKVLIFYCEYSQKRGPAMAHCVRAFDRSRNCYPEVDFKEMYLLDRGYSSFYRYNAAAELDLCEPNGYIKMRDKRHAGELRKFRCHQMRSTSAFDTTLRPISKLQCRRNRCRMSRTCSLLSSCHVYSDDSLCGCECAGPPESPTKFNDSS</sequence>
<feature type="compositionally biased region" description="Basic residues" evidence="8">
    <location>
        <begin position="40"/>
        <end position="52"/>
    </location>
</feature>
<evidence type="ECO:0000256" key="5">
    <source>
        <dbReference type="ARBA" id="ARBA00022912"/>
    </source>
</evidence>
<dbReference type="GO" id="GO:0000086">
    <property type="term" value="P:G2/M transition of mitotic cell cycle"/>
    <property type="evidence" value="ECO:0007669"/>
    <property type="project" value="TreeGrafter"/>
</dbReference>
<dbReference type="InterPro" id="IPR036873">
    <property type="entry name" value="Rhodanese-like_dom_sf"/>
</dbReference>
<keyword evidence="5" id="KW-0904">Protein phosphatase</keyword>
<evidence type="ECO:0000313" key="11">
    <source>
        <dbReference type="Proteomes" id="UP000274131"/>
    </source>
</evidence>
<evidence type="ECO:0000313" key="12">
    <source>
        <dbReference type="WBParaSite" id="EVEC_0000990001-mRNA-1"/>
    </source>
</evidence>
<evidence type="ECO:0000313" key="10">
    <source>
        <dbReference type="EMBL" id="VDD94523.1"/>
    </source>
</evidence>
<dbReference type="OrthoDB" id="26523at2759"/>
<evidence type="ECO:0000256" key="1">
    <source>
        <dbReference type="ARBA" id="ARBA00011065"/>
    </source>
</evidence>
<dbReference type="PROSITE" id="PS50206">
    <property type="entry name" value="RHODANESE_3"/>
    <property type="match status" value="1"/>
</dbReference>
<protein>
    <recommendedName>
        <fullName evidence="2">protein-tyrosine-phosphatase</fullName>
        <ecNumber evidence="2">3.1.3.48</ecNumber>
    </recommendedName>
</protein>
<comment type="similarity">
    <text evidence="1">Belongs to the MPI phosphatase family.</text>
</comment>
<dbReference type="WBParaSite" id="EVEC_0000990001-mRNA-1">
    <property type="protein sequence ID" value="EVEC_0000990001-mRNA-1"/>
    <property type="gene ID" value="EVEC_0000990001"/>
</dbReference>
<dbReference type="GO" id="GO:0004725">
    <property type="term" value="F:protein tyrosine phosphatase activity"/>
    <property type="evidence" value="ECO:0007669"/>
    <property type="project" value="UniProtKB-EC"/>
</dbReference>
<reference evidence="10 11" key="2">
    <citation type="submission" date="2018-10" db="EMBL/GenBank/DDBJ databases">
        <authorList>
            <consortium name="Pathogen Informatics"/>
        </authorList>
    </citation>
    <scope>NUCLEOTIDE SEQUENCE [LARGE SCALE GENOMIC DNA]</scope>
</reference>
<organism evidence="12">
    <name type="scientific">Enterobius vermicularis</name>
    <name type="common">Human pinworm</name>
    <dbReference type="NCBI Taxonomy" id="51028"/>
    <lineage>
        <taxon>Eukaryota</taxon>
        <taxon>Metazoa</taxon>
        <taxon>Ecdysozoa</taxon>
        <taxon>Nematoda</taxon>
        <taxon>Chromadorea</taxon>
        <taxon>Rhabditida</taxon>
        <taxon>Spirurina</taxon>
        <taxon>Oxyuridomorpha</taxon>
        <taxon>Oxyuroidea</taxon>
        <taxon>Oxyuridae</taxon>
        <taxon>Enterobius</taxon>
    </lineage>
</organism>
<evidence type="ECO:0000256" key="3">
    <source>
        <dbReference type="ARBA" id="ARBA00022618"/>
    </source>
</evidence>
<evidence type="ECO:0000256" key="7">
    <source>
        <dbReference type="ARBA" id="ARBA00051722"/>
    </source>
</evidence>
<dbReference type="GO" id="GO:0010971">
    <property type="term" value="P:positive regulation of G2/M transition of mitotic cell cycle"/>
    <property type="evidence" value="ECO:0007669"/>
    <property type="project" value="TreeGrafter"/>
</dbReference>
<evidence type="ECO:0000259" key="9">
    <source>
        <dbReference type="PROSITE" id="PS50206"/>
    </source>
</evidence>
<proteinExistence type="inferred from homology"/>
<dbReference type="EC" id="3.1.3.48" evidence="2"/>
<dbReference type="AlphaFoldDB" id="A0A0N4VGH8"/>
<gene>
    <name evidence="10" type="ORF">EVEC_LOCUS9274</name>
</gene>
<keyword evidence="11" id="KW-1185">Reference proteome</keyword>
<dbReference type="GO" id="GO:0051301">
    <property type="term" value="P:cell division"/>
    <property type="evidence" value="ECO:0007669"/>
    <property type="project" value="UniProtKB-KW"/>
</dbReference>
<dbReference type="STRING" id="51028.A0A0N4VGH8"/>
<evidence type="ECO:0000256" key="4">
    <source>
        <dbReference type="ARBA" id="ARBA00022801"/>
    </source>
</evidence>
<dbReference type="InterPro" id="IPR000751">
    <property type="entry name" value="MPI_Phosphatase"/>
</dbReference>
<dbReference type="GO" id="GO:0005634">
    <property type="term" value="C:nucleus"/>
    <property type="evidence" value="ECO:0007669"/>
    <property type="project" value="TreeGrafter"/>
</dbReference>
<evidence type="ECO:0000256" key="8">
    <source>
        <dbReference type="SAM" id="MobiDB-lite"/>
    </source>
</evidence>
<dbReference type="GO" id="GO:0005737">
    <property type="term" value="C:cytoplasm"/>
    <property type="evidence" value="ECO:0007669"/>
    <property type="project" value="TreeGrafter"/>
</dbReference>
<dbReference type="PRINTS" id="PR00716">
    <property type="entry name" value="MPIPHPHTASE"/>
</dbReference>